<reference evidence="2 3" key="1">
    <citation type="submission" date="2024-05" db="EMBL/GenBank/DDBJ databases">
        <title>Genome sequencing and assembly of Indian major carp, Cirrhinus mrigala (Hamilton, 1822).</title>
        <authorList>
            <person name="Mohindra V."/>
            <person name="Chowdhury L.M."/>
            <person name="Lal K."/>
            <person name="Jena J.K."/>
        </authorList>
    </citation>
    <scope>NUCLEOTIDE SEQUENCE [LARGE SCALE GENOMIC DNA]</scope>
    <source>
        <strain evidence="2">CM1030</strain>
        <tissue evidence="2">Blood</tissue>
    </source>
</reference>
<dbReference type="AlphaFoldDB" id="A0ABD0Q018"/>
<dbReference type="Pfam" id="PF06119">
    <property type="entry name" value="NIDO"/>
    <property type="match status" value="1"/>
</dbReference>
<dbReference type="PANTHER" id="PTHR46160:SF9">
    <property type="entry name" value="PROTEIN PRY2-RELATED"/>
    <property type="match status" value="1"/>
</dbReference>
<dbReference type="InterPro" id="IPR052749">
    <property type="entry name" value="Alpha-tectorin"/>
</dbReference>
<evidence type="ECO:0000313" key="2">
    <source>
        <dbReference type="EMBL" id="KAL0179028.1"/>
    </source>
</evidence>
<comment type="caution">
    <text evidence="2">The sequence shown here is derived from an EMBL/GenBank/DDBJ whole genome shotgun (WGS) entry which is preliminary data.</text>
</comment>
<gene>
    <name evidence="2" type="ORF">M9458_024470</name>
</gene>
<protein>
    <recommendedName>
        <fullName evidence="1">NIDO domain-containing protein</fullName>
    </recommendedName>
</protein>
<dbReference type="PROSITE" id="PS51220">
    <property type="entry name" value="NIDO"/>
    <property type="match status" value="1"/>
</dbReference>
<evidence type="ECO:0000313" key="3">
    <source>
        <dbReference type="Proteomes" id="UP001529510"/>
    </source>
</evidence>
<feature type="non-terminal residue" evidence="2">
    <location>
        <position position="82"/>
    </location>
</feature>
<feature type="non-terminal residue" evidence="2">
    <location>
        <position position="1"/>
    </location>
</feature>
<evidence type="ECO:0000259" key="1">
    <source>
        <dbReference type="PROSITE" id="PS51220"/>
    </source>
</evidence>
<accession>A0ABD0Q018</accession>
<sequence length="82" mass="9285">VNNNGVLTFNQYLPEADPPYRFPTYGNEDYIAPLFTDLDDLGIGIYSYQEYTNGSVLTRATQDINQYFPGRGFTASWVFVAT</sequence>
<dbReference type="PANTHER" id="PTHR46160">
    <property type="entry name" value="ALPHA-TECTORIN-RELATED"/>
    <property type="match status" value="1"/>
</dbReference>
<feature type="domain" description="NIDO" evidence="1">
    <location>
        <begin position="33"/>
        <end position="82"/>
    </location>
</feature>
<dbReference type="InterPro" id="IPR003886">
    <property type="entry name" value="NIDO_dom"/>
</dbReference>
<dbReference type="EMBL" id="JAMKFB020000012">
    <property type="protein sequence ID" value="KAL0179028.1"/>
    <property type="molecule type" value="Genomic_DNA"/>
</dbReference>
<proteinExistence type="predicted"/>
<organism evidence="2 3">
    <name type="scientific">Cirrhinus mrigala</name>
    <name type="common">Mrigala</name>
    <dbReference type="NCBI Taxonomy" id="683832"/>
    <lineage>
        <taxon>Eukaryota</taxon>
        <taxon>Metazoa</taxon>
        <taxon>Chordata</taxon>
        <taxon>Craniata</taxon>
        <taxon>Vertebrata</taxon>
        <taxon>Euteleostomi</taxon>
        <taxon>Actinopterygii</taxon>
        <taxon>Neopterygii</taxon>
        <taxon>Teleostei</taxon>
        <taxon>Ostariophysi</taxon>
        <taxon>Cypriniformes</taxon>
        <taxon>Cyprinidae</taxon>
        <taxon>Labeoninae</taxon>
        <taxon>Labeonini</taxon>
        <taxon>Cirrhinus</taxon>
    </lineage>
</organism>
<keyword evidence="3" id="KW-1185">Reference proteome</keyword>
<dbReference type="Proteomes" id="UP001529510">
    <property type="component" value="Unassembled WGS sequence"/>
</dbReference>
<name>A0ABD0Q018_CIRMR</name>